<dbReference type="PRINTS" id="PR00417">
    <property type="entry name" value="PRTPISMRASEI"/>
</dbReference>
<dbReference type="InterPro" id="IPR005733">
    <property type="entry name" value="TopoI_bac-type"/>
</dbReference>
<comment type="catalytic activity">
    <reaction evidence="1 8">
        <text>ATP-independent breakage of single-stranded DNA, followed by passage and rejoining.</text>
        <dbReference type="EC" id="5.6.2.1"/>
    </reaction>
</comment>
<evidence type="ECO:0000256" key="7">
    <source>
        <dbReference type="ARBA" id="ARBA00023235"/>
    </source>
</evidence>
<protein>
    <recommendedName>
        <fullName evidence="8">DNA topoisomerase 1</fullName>
        <ecNumber evidence="8">5.6.2.1</ecNumber>
    </recommendedName>
    <alternativeName>
        <fullName evidence="8">DNA topoisomerase I</fullName>
    </alternativeName>
</protein>
<dbReference type="GO" id="GO:0046872">
    <property type="term" value="F:metal ion binding"/>
    <property type="evidence" value="ECO:0007669"/>
    <property type="project" value="UniProtKB-KW"/>
</dbReference>
<evidence type="ECO:0000256" key="6">
    <source>
        <dbReference type="ARBA" id="ARBA00023125"/>
    </source>
</evidence>
<keyword evidence="5 8" id="KW-0799">Topoisomerase</keyword>
<keyword evidence="3" id="KW-0479">Metal-binding</keyword>
<dbReference type="InterPro" id="IPR025589">
    <property type="entry name" value="Toprim_C_rpt"/>
</dbReference>
<feature type="site" description="Interaction with DNA" evidence="8">
    <location>
        <position position="139"/>
    </location>
</feature>
<dbReference type="InterPro" id="IPR034149">
    <property type="entry name" value="TOPRIM_TopoI"/>
</dbReference>
<feature type="site" description="Interaction with DNA" evidence="8">
    <location>
        <position position="33"/>
    </location>
</feature>
<dbReference type="Gene3D" id="2.70.20.10">
    <property type="entry name" value="Topoisomerase I, domain 3"/>
    <property type="match status" value="1"/>
</dbReference>
<dbReference type="HAMAP" id="MF_00952">
    <property type="entry name" value="Topoisom_1_prok"/>
    <property type="match status" value="1"/>
</dbReference>
<dbReference type="InterPro" id="IPR023405">
    <property type="entry name" value="Topo_IA_core_domain"/>
</dbReference>
<dbReference type="PROSITE" id="PS52039">
    <property type="entry name" value="TOPO_IA_2"/>
    <property type="match status" value="1"/>
</dbReference>
<dbReference type="InterPro" id="IPR003602">
    <property type="entry name" value="Topo_IA_DNA-bd_dom"/>
</dbReference>
<dbReference type="InterPro" id="IPR023406">
    <property type="entry name" value="Topo_IA_AS"/>
</dbReference>
<sequence length="779" mass="89064">MAKNLVIVESPAKAKTIESYLGKEFLVTSSYGHIRDLAKKNMGIDIKNHFKPIYKIPEDKKKVITELKKLVKKAETIWLATDEDREGEAISWHLKETLELPEEKIRRIVFDEITKKAILEAIKNPRGIDYHLVDAQQARRVLDRVVGFEISPILWRKIRTRLSAGRVQSVAVRLIVEREREIDAFVPESRFKVVGLFTFVDESGKEQTLKAELSRFLKDENEVQEFLSKCSASDFVIEEVETKPFKRTPSAPFTTSTLQQEASRKLRFSVSRTMLIAQKLYEAGYITYMRTDSVHLSDFALDAAEQAIKQDFGKHYHHKRTFQTKSATAQEAHEAIRPTDFGRETISGSKDEKALYELIWKRAIASQMSDAEIERTTVKIRGSKLDDLFTAKGEVILFDGFLKVYLEDTDEENNENGEEGILPPVKKGMELSARSITATERFTRPPSRYTEASLVKKLEELGIGRPSTYAPTISTIQKRGYVHKEEREGKEREYRVITLSSDGNINKETKTEITGADKGKLFPTDIAMVVTDYLMEHFPEIMDYQFTAKVEEELDEIALGKLKYEEMLKEFYFPFHEKVIHTTETGDRASGERILGKDPATGWIVSVRIARFGPVAQKTNPDNPDDKPIYAPLRKDQKLETITLEEALELFKLPRVVGVYEGKEVVAGIGRFGPYIRHDNKFVSIKKQFDPHTITLEEAIQVIEAKRVSDSEKFIKVFDEDPTVQILNGRWGPYLKAGKRNIKLPKDREPSSFSYEECLELINNAPESKVKKKTSGKKS</sequence>
<keyword evidence="7 8" id="KW-0413">Isomerase</keyword>
<dbReference type="SUPFAM" id="SSF56712">
    <property type="entry name" value="Prokaryotic type I DNA topoisomerase"/>
    <property type="match status" value="1"/>
</dbReference>
<dbReference type="PROSITE" id="PS50880">
    <property type="entry name" value="TOPRIM"/>
    <property type="match status" value="1"/>
</dbReference>
<dbReference type="CDD" id="cd03363">
    <property type="entry name" value="TOPRIM_TopoIA_TopoI"/>
    <property type="match status" value="1"/>
</dbReference>
<dbReference type="PANTHER" id="PTHR42785:SF1">
    <property type="entry name" value="DNA TOPOISOMERASE"/>
    <property type="match status" value="1"/>
</dbReference>
<comment type="caution">
    <text evidence="8">Lacks conserved residue(s) required for the propagation of feature annotation.</text>
</comment>
<comment type="similarity">
    <text evidence="2 8">Belongs to the type IA topoisomerase family.</text>
</comment>
<dbReference type="GO" id="GO:0006265">
    <property type="term" value="P:DNA topological change"/>
    <property type="evidence" value="ECO:0007669"/>
    <property type="project" value="UniProtKB-UniRule"/>
</dbReference>
<dbReference type="SMART" id="SM00436">
    <property type="entry name" value="TOP1Bc"/>
    <property type="match status" value="1"/>
</dbReference>
<dbReference type="SMART" id="SM00437">
    <property type="entry name" value="TOP1Ac"/>
    <property type="match status" value="1"/>
</dbReference>
<evidence type="ECO:0000313" key="11">
    <source>
        <dbReference type="EMBL" id="HFI92561.1"/>
    </source>
</evidence>
<evidence type="ECO:0000259" key="10">
    <source>
        <dbReference type="PROSITE" id="PS52039"/>
    </source>
</evidence>
<dbReference type="SMART" id="SM00493">
    <property type="entry name" value="TOPRIM"/>
    <property type="match status" value="1"/>
</dbReference>
<dbReference type="Gene3D" id="1.10.460.10">
    <property type="entry name" value="Topoisomerase I, domain 2"/>
    <property type="match status" value="2"/>
</dbReference>
<dbReference type="Pfam" id="PF01131">
    <property type="entry name" value="Topoisom_bac"/>
    <property type="match status" value="2"/>
</dbReference>
<feature type="site" description="Interaction with DNA" evidence="8">
    <location>
        <position position="143"/>
    </location>
</feature>
<feature type="domain" description="Topo IA-type catalytic" evidence="10">
    <location>
        <begin position="129"/>
        <end position="580"/>
    </location>
</feature>
<evidence type="ECO:0000256" key="5">
    <source>
        <dbReference type="ARBA" id="ARBA00023029"/>
    </source>
</evidence>
<dbReference type="InterPro" id="IPR013497">
    <property type="entry name" value="Topo_IA_cen"/>
</dbReference>
<feature type="region of interest" description="Interaction with DNA" evidence="8">
    <location>
        <begin position="163"/>
        <end position="168"/>
    </location>
</feature>
<dbReference type="CDD" id="cd00186">
    <property type="entry name" value="TOP1Ac"/>
    <property type="match status" value="1"/>
</dbReference>
<dbReference type="Gene3D" id="1.10.290.10">
    <property type="entry name" value="Topoisomerase I, domain 4"/>
    <property type="match status" value="1"/>
</dbReference>
<gene>
    <name evidence="8 11" type="primary">topA</name>
    <name evidence="11" type="ORF">ENS31_13670</name>
</gene>
<dbReference type="InterPro" id="IPR013825">
    <property type="entry name" value="Topo_IA_cen_sub2"/>
</dbReference>
<accession>A0A7V2ZM81</accession>
<evidence type="ECO:0000256" key="2">
    <source>
        <dbReference type="ARBA" id="ARBA00009446"/>
    </source>
</evidence>
<dbReference type="EMBL" id="DSUJ01000011">
    <property type="protein sequence ID" value="HFI92561.1"/>
    <property type="molecule type" value="Genomic_DNA"/>
</dbReference>
<feature type="site" description="Interaction with DNA" evidence="8">
    <location>
        <position position="479"/>
    </location>
</feature>
<proteinExistence type="inferred from homology"/>
<dbReference type="PANTHER" id="PTHR42785">
    <property type="entry name" value="DNA TOPOISOMERASE, TYPE IA, CORE"/>
    <property type="match status" value="1"/>
</dbReference>
<evidence type="ECO:0000256" key="4">
    <source>
        <dbReference type="ARBA" id="ARBA00022842"/>
    </source>
</evidence>
<dbReference type="EC" id="5.6.2.1" evidence="8"/>
<feature type="site" description="Interaction with DNA" evidence="8">
    <location>
        <position position="155"/>
    </location>
</feature>
<dbReference type="GO" id="GO:0003677">
    <property type="term" value="F:DNA binding"/>
    <property type="evidence" value="ECO:0007669"/>
    <property type="project" value="UniProtKB-KW"/>
</dbReference>
<dbReference type="Pfam" id="PF13368">
    <property type="entry name" value="Toprim_C_rpt"/>
    <property type="match status" value="3"/>
</dbReference>
<keyword evidence="4" id="KW-0460">Magnesium</keyword>
<organism evidence="11">
    <name type="scientific">Ignavibacterium album</name>
    <dbReference type="NCBI Taxonomy" id="591197"/>
    <lineage>
        <taxon>Bacteria</taxon>
        <taxon>Pseudomonadati</taxon>
        <taxon>Ignavibacteriota</taxon>
        <taxon>Ignavibacteria</taxon>
        <taxon>Ignavibacteriales</taxon>
        <taxon>Ignavibacteriaceae</taxon>
        <taxon>Ignavibacterium</taxon>
    </lineage>
</organism>
<feature type="site" description="Interaction with DNA" evidence="8">
    <location>
        <position position="140"/>
    </location>
</feature>
<dbReference type="GO" id="GO:0003917">
    <property type="term" value="F:DNA topoisomerase type I (single strand cut, ATP-independent) activity"/>
    <property type="evidence" value="ECO:0007669"/>
    <property type="project" value="UniProtKB-UniRule"/>
</dbReference>
<dbReference type="AlphaFoldDB" id="A0A7V2ZM81"/>
<dbReference type="InterPro" id="IPR013826">
    <property type="entry name" value="Topo_IA_cen_sub3"/>
</dbReference>
<dbReference type="InterPro" id="IPR006171">
    <property type="entry name" value="TOPRIM_dom"/>
</dbReference>
<feature type="site" description="Interaction with DNA" evidence="8">
    <location>
        <position position="290"/>
    </location>
</feature>
<reference evidence="11" key="1">
    <citation type="journal article" date="2020" name="mSystems">
        <title>Genome- and Community-Level Interaction Insights into Carbon Utilization and Element Cycling Functions of Hydrothermarchaeota in Hydrothermal Sediment.</title>
        <authorList>
            <person name="Zhou Z."/>
            <person name="Liu Y."/>
            <person name="Xu W."/>
            <person name="Pan J."/>
            <person name="Luo Z.H."/>
            <person name="Li M."/>
        </authorList>
    </citation>
    <scope>NUCLEOTIDE SEQUENCE [LARGE SCALE GENOMIC DNA]</scope>
    <source>
        <strain evidence="11">SpSt-479</strain>
    </source>
</reference>
<evidence type="ECO:0000256" key="1">
    <source>
        <dbReference type="ARBA" id="ARBA00000213"/>
    </source>
</evidence>
<dbReference type="PROSITE" id="PS00396">
    <property type="entry name" value="TOPO_IA_1"/>
    <property type="match status" value="1"/>
</dbReference>
<comment type="function">
    <text evidence="8">Releases the supercoiling and torsional tension of DNA, which is introduced during the DNA replication and transcription, by transiently cleaving and rejoining one strand of the DNA duplex. Introduces a single-strand break via transesterification at a target site in duplex DNA. The scissile phosphodiester is attacked by the catalytic tyrosine of the enzyme, resulting in the formation of a DNA-(5'-phosphotyrosyl)-enzyme intermediate and the expulsion of a 3'-OH DNA strand. The free DNA strand then undergoes passage around the unbroken strand, thus removing DNA supercoils. Finally, in the religation step, the DNA 3'-OH attacks the covalent intermediate to expel the active-site tyrosine and restore the DNA phosphodiester backbone.</text>
</comment>
<dbReference type="InterPro" id="IPR028612">
    <property type="entry name" value="Topoisom_1_IA"/>
</dbReference>
<dbReference type="NCBIfam" id="TIGR01051">
    <property type="entry name" value="topA_bact"/>
    <property type="match status" value="1"/>
</dbReference>
<dbReference type="Gene3D" id="3.40.50.140">
    <property type="match status" value="1"/>
</dbReference>
<name>A0A7V2ZM81_9BACT</name>
<dbReference type="InterPro" id="IPR013824">
    <property type="entry name" value="Topo_IA_cen_sub1"/>
</dbReference>
<comment type="subunit">
    <text evidence="8">Monomer.</text>
</comment>
<evidence type="ECO:0000259" key="9">
    <source>
        <dbReference type="PROSITE" id="PS50880"/>
    </source>
</evidence>
<feature type="domain" description="Toprim" evidence="9">
    <location>
        <begin position="3"/>
        <end position="113"/>
    </location>
</feature>
<dbReference type="InterPro" id="IPR000380">
    <property type="entry name" value="Topo_IA"/>
</dbReference>
<comment type="caution">
    <text evidence="11">The sequence shown here is derived from an EMBL/GenBank/DDBJ whole genome shotgun (WGS) entry which is preliminary data.</text>
</comment>
<feature type="active site" description="O-(5'-phospho-DNA)-tyrosine intermediate" evidence="8">
    <location>
        <position position="288"/>
    </location>
</feature>
<evidence type="ECO:0000256" key="8">
    <source>
        <dbReference type="HAMAP-Rule" id="MF_00952"/>
    </source>
</evidence>
<evidence type="ECO:0000256" key="3">
    <source>
        <dbReference type="ARBA" id="ARBA00022723"/>
    </source>
</evidence>
<dbReference type="InterPro" id="IPR003601">
    <property type="entry name" value="Topo_IA_2"/>
</dbReference>
<keyword evidence="6 8" id="KW-0238">DNA-binding</keyword>
<dbReference type="Pfam" id="PF01751">
    <property type="entry name" value="Toprim"/>
    <property type="match status" value="1"/>
</dbReference>